<keyword evidence="3 7" id="KW-0812">Transmembrane</keyword>
<evidence type="ECO:0000256" key="6">
    <source>
        <dbReference type="ARBA" id="ARBA00023136"/>
    </source>
</evidence>
<keyword evidence="9" id="KW-1185">Reference proteome</keyword>
<dbReference type="SUPFAM" id="SSF144091">
    <property type="entry name" value="Rhomboid-like"/>
    <property type="match status" value="1"/>
</dbReference>
<organism evidence="8 9">
    <name type="scientific">Starmerella bacillaris</name>
    <name type="common">Yeast</name>
    <name type="synonym">Candida zemplinina</name>
    <dbReference type="NCBI Taxonomy" id="1247836"/>
    <lineage>
        <taxon>Eukaryota</taxon>
        <taxon>Fungi</taxon>
        <taxon>Dikarya</taxon>
        <taxon>Ascomycota</taxon>
        <taxon>Saccharomycotina</taxon>
        <taxon>Dipodascomycetes</taxon>
        <taxon>Dipodascales</taxon>
        <taxon>Trichomonascaceae</taxon>
        <taxon>Starmerella</taxon>
    </lineage>
</organism>
<comment type="function">
    <text evidence="7">May be involved in the degradation of misfolded endoplasmic reticulum (ER) luminal proteins.</text>
</comment>
<feature type="transmembrane region" description="Helical" evidence="7">
    <location>
        <begin position="154"/>
        <end position="178"/>
    </location>
</feature>
<dbReference type="Proteomes" id="UP001362899">
    <property type="component" value="Unassembled WGS sequence"/>
</dbReference>
<evidence type="ECO:0000256" key="3">
    <source>
        <dbReference type="ARBA" id="ARBA00022692"/>
    </source>
</evidence>
<dbReference type="InterPro" id="IPR035952">
    <property type="entry name" value="Rhomboid-like_sf"/>
</dbReference>
<comment type="similarity">
    <text evidence="2 7">Belongs to the derlin family.</text>
</comment>
<feature type="transmembrane region" description="Helical" evidence="7">
    <location>
        <begin position="95"/>
        <end position="111"/>
    </location>
</feature>
<evidence type="ECO:0000256" key="2">
    <source>
        <dbReference type="ARBA" id="ARBA00008917"/>
    </source>
</evidence>
<evidence type="ECO:0000313" key="8">
    <source>
        <dbReference type="EMBL" id="GMM49784.1"/>
    </source>
</evidence>
<accession>A0AAV5RE62</accession>
<reference evidence="8 9" key="1">
    <citation type="journal article" date="2023" name="Elife">
        <title>Identification of key yeast species and microbe-microbe interactions impacting larval growth of Drosophila in the wild.</title>
        <authorList>
            <person name="Mure A."/>
            <person name="Sugiura Y."/>
            <person name="Maeda R."/>
            <person name="Honda K."/>
            <person name="Sakurai N."/>
            <person name="Takahashi Y."/>
            <person name="Watada M."/>
            <person name="Katoh T."/>
            <person name="Gotoh A."/>
            <person name="Gotoh Y."/>
            <person name="Taniguchi I."/>
            <person name="Nakamura K."/>
            <person name="Hayashi T."/>
            <person name="Katayama T."/>
            <person name="Uemura T."/>
            <person name="Hattori Y."/>
        </authorList>
    </citation>
    <scope>NUCLEOTIDE SEQUENCE [LARGE SCALE GENOMIC DNA]</scope>
    <source>
        <strain evidence="8 9">SB-73</strain>
    </source>
</reference>
<name>A0AAV5RE62_STABA</name>
<keyword evidence="4 7" id="KW-0256">Endoplasmic reticulum</keyword>
<evidence type="ECO:0000256" key="7">
    <source>
        <dbReference type="RuleBase" id="RU363059"/>
    </source>
</evidence>
<proteinExistence type="inferred from homology"/>
<dbReference type="PANTHER" id="PTHR11009">
    <property type="entry name" value="DER1-LIKE PROTEIN, DERLIN"/>
    <property type="match status" value="1"/>
</dbReference>
<comment type="subcellular location">
    <subcellularLocation>
        <location evidence="1 7">Endoplasmic reticulum membrane</location>
        <topology evidence="1 7">Multi-pass membrane protein</topology>
    </subcellularLocation>
</comment>
<comment type="caution">
    <text evidence="8">The sequence shown here is derived from an EMBL/GenBank/DDBJ whole genome shotgun (WGS) entry which is preliminary data.</text>
</comment>
<feature type="transmembrane region" description="Helical" evidence="7">
    <location>
        <begin position="12"/>
        <end position="33"/>
    </location>
</feature>
<dbReference type="InterPro" id="IPR007599">
    <property type="entry name" value="DER1"/>
</dbReference>
<evidence type="ECO:0000256" key="5">
    <source>
        <dbReference type="ARBA" id="ARBA00022989"/>
    </source>
</evidence>
<dbReference type="GO" id="GO:0005789">
    <property type="term" value="C:endoplasmic reticulum membrane"/>
    <property type="evidence" value="ECO:0007669"/>
    <property type="project" value="UniProtKB-SubCell"/>
</dbReference>
<dbReference type="Pfam" id="PF04511">
    <property type="entry name" value="DER1"/>
    <property type="match status" value="1"/>
</dbReference>
<sequence length="187" mass="20983">MDLNDIHTMPPVTKALLVTYLSVFALVHCQFISGPQLVFIPANIKNGEIWRLISGFFYFGPSDATSIIKILFFYFNSRSLESRYYNDSLKYAKRLLLLAAMALAACFATGLKNPSVPFLAALEYLVQARDQLEVHVRIFIGIEVLQPFHRTLTAAIIGENSLAIASVIGVLLGHIIYFSEDVMSVWY</sequence>
<gene>
    <name evidence="8" type="ORF">DASB73_007420</name>
</gene>
<dbReference type="EMBL" id="BTGC01000003">
    <property type="protein sequence ID" value="GMM49784.1"/>
    <property type="molecule type" value="Genomic_DNA"/>
</dbReference>
<evidence type="ECO:0000313" key="9">
    <source>
        <dbReference type="Proteomes" id="UP001362899"/>
    </source>
</evidence>
<evidence type="ECO:0000256" key="4">
    <source>
        <dbReference type="ARBA" id="ARBA00022824"/>
    </source>
</evidence>
<dbReference type="AlphaFoldDB" id="A0AAV5RE62"/>
<feature type="transmembrane region" description="Helical" evidence="7">
    <location>
        <begin position="53"/>
        <end position="75"/>
    </location>
</feature>
<keyword evidence="5 7" id="KW-1133">Transmembrane helix</keyword>
<dbReference type="GO" id="GO:0006950">
    <property type="term" value="P:response to stress"/>
    <property type="evidence" value="ECO:0007669"/>
    <property type="project" value="UniProtKB-ARBA"/>
</dbReference>
<keyword evidence="6 7" id="KW-0472">Membrane</keyword>
<evidence type="ECO:0000256" key="1">
    <source>
        <dbReference type="ARBA" id="ARBA00004477"/>
    </source>
</evidence>
<protein>
    <recommendedName>
        <fullName evidence="7">Derlin</fullName>
    </recommendedName>
</protein>